<keyword evidence="1" id="KW-0285">Flavoprotein</keyword>
<dbReference type="SUPFAM" id="SSF51679">
    <property type="entry name" value="Bacterial luciferase-like"/>
    <property type="match status" value="1"/>
</dbReference>
<dbReference type="InterPro" id="IPR050172">
    <property type="entry name" value="SsuD_RutA_monooxygenase"/>
</dbReference>
<keyword evidence="2" id="KW-0288">FMN</keyword>
<keyword evidence="3" id="KW-0560">Oxidoreductase</keyword>
<name>A0ABW5GKL1_9PSEU</name>
<dbReference type="PANTHER" id="PTHR42847">
    <property type="entry name" value="ALKANESULFONATE MONOOXYGENASE"/>
    <property type="match status" value="1"/>
</dbReference>
<keyword evidence="7" id="KW-1185">Reference proteome</keyword>
<proteinExistence type="predicted"/>
<feature type="domain" description="Luciferase-like" evidence="5">
    <location>
        <begin position="19"/>
        <end position="204"/>
    </location>
</feature>
<evidence type="ECO:0000256" key="1">
    <source>
        <dbReference type="ARBA" id="ARBA00022630"/>
    </source>
</evidence>
<evidence type="ECO:0000259" key="5">
    <source>
        <dbReference type="Pfam" id="PF00296"/>
    </source>
</evidence>
<gene>
    <name evidence="6" type="ORF">ACFSYJ_22600</name>
</gene>
<evidence type="ECO:0000256" key="2">
    <source>
        <dbReference type="ARBA" id="ARBA00022643"/>
    </source>
</evidence>
<dbReference type="EMBL" id="JBHUKU010000013">
    <property type="protein sequence ID" value="MFD2461412.1"/>
    <property type="molecule type" value="Genomic_DNA"/>
</dbReference>
<dbReference type="RefSeq" id="WP_345404241.1">
    <property type="nucleotide sequence ID" value="NZ_BAABHG010000016.1"/>
</dbReference>
<accession>A0ABW5GKL1</accession>
<dbReference type="InterPro" id="IPR011251">
    <property type="entry name" value="Luciferase-like_dom"/>
</dbReference>
<evidence type="ECO:0000313" key="7">
    <source>
        <dbReference type="Proteomes" id="UP001597419"/>
    </source>
</evidence>
<dbReference type="Pfam" id="PF00296">
    <property type="entry name" value="Bac_luciferase"/>
    <property type="match status" value="1"/>
</dbReference>
<dbReference type="PANTHER" id="PTHR42847:SF4">
    <property type="entry name" value="ALKANESULFONATE MONOOXYGENASE-RELATED"/>
    <property type="match status" value="1"/>
</dbReference>
<dbReference type="InterPro" id="IPR019923">
    <property type="entry name" value="Lucif-like_OxRdtase_MSMEG_2516"/>
</dbReference>
<evidence type="ECO:0000256" key="3">
    <source>
        <dbReference type="ARBA" id="ARBA00023002"/>
    </source>
</evidence>
<dbReference type="NCBIfam" id="TIGR03621">
    <property type="entry name" value="F420_MSMEG_2516"/>
    <property type="match status" value="1"/>
</dbReference>
<dbReference type="Gene3D" id="3.20.20.30">
    <property type="entry name" value="Luciferase-like domain"/>
    <property type="match status" value="1"/>
</dbReference>
<sequence length="287" mass="31381">MSVRPFRFGVNMAIGESRAKWQDKARRAESLGYDVLMVPDHLGFPAPFPMLASAAEATTTARLGTYVLNSGFYRPALLAREVATIDLLTDGRFELGLGAGYVEEEFKAAELPFVSGGERLKQLKHTVAEVRRMLTGDHQPPAVQRPAPPIMVAGVGPRMLRFAAEQAEIVGIAGALPLDETDTGHAALAKTMDLVRTAAASRETAPELNLLVQGVFPDPSKAELSFQRTLAPELSDERILKLPGMLIGSPATIADKLREYRETYGLTYFSVIEFHMDVFAEVIELLR</sequence>
<dbReference type="Proteomes" id="UP001597419">
    <property type="component" value="Unassembled WGS sequence"/>
</dbReference>
<evidence type="ECO:0000256" key="4">
    <source>
        <dbReference type="ARBA" id="ARBA00023033"/>
    </source>
</evidence>
<reference evidence="7" key="1">
    <citation type="journal article" date="2019" name="Int. J. Syst. Evol. Microbiol.">
        <title>The Global Catalogue of Microorganisms (GCM) 10K type strain sequencing project: providing services to taxonomists for standard genome sequencing and annotation.</title>
        <authorList>
            <consortium name="The Broad Institute Genomics Platform"/>
            <consortium name="The Broad Institute Genome Sequencing Center for Infectious Disease"/>
            <person name="Wu L."/>
            <person name="Ma J."/>
        </authorList>
    </citation>
    <scope>NUCLEOTIDE SEQUENCE [LARGE SCALE GENOMIC DNA]</scope>
    <source>
        <strain evidence="7">CGMCC 4.7643</strain>
    </source>
</reference>
<comment type="caution">
    <text evidence="6">The sequence shown here is derived from an EMBL/GenBank/DDBJ whole genome shotgun (WGS) entry which is preliminary data.</text>
</comment>
<protein>
    <submittedName>
        <fullName evidence="6">TIGR03621 family F420-dependent LLM class oxidoreductase</fullName>
    </submittedName>
</protein>
<dbReference type="InterPro" id="IPR036661">
    <property type="entry name" value="Luciferase-like_sf"/>
</dbReference>
<organism evidence="6 7">
    <name type="scientific">Amycolatopsis samaneae</name>
    <dbReference type="NCBI Taxonomy" id="664691"/>
    <lineage>
        <taxon>Bacteria</taxon>
        <taxon>Bacillati</taxon>
        <taxon>Actinomycetota</taxon>
        <taxon>Actinomycetes</taxon>
        <taxon>Pseudonocardiales</taxon>
        <taxon>Pseudonocardiaceae</taxon>
        <taxon>Amycolatopsis</taxon>
    </lineage>
</organism>
<evidence type="ECO:0000313" key="6">
    <source>
        <dbReference type="EMBL" id="MFD2461412.1"/>
    </source>
</evidence>
<keyword evidence="4" id="KW-0503">Monooxygenase</keyword>